<sequence>MALCSTWAHRFTIAPLIHARECGPVATHQGASNHGFTLSLSLSVCIFPIKSLFWPDLLIFERTRTPMQTRDT</sequence>
<dbReference type="AlphaFoldDB" id="A0A2M4D0Z5"/>
<protein>
    <submittedName>
        <fullName evidence="1">Putative secreted protein</fullName>
    </submittedName>
</protein>
<evidence type="ECO:0000313" key="1">
    <source>
        <dbReference type="EMBL" id="MBW71242.1"/>
    </source>
</evidence>
<reference evidence="1" key="1">
    <citation type="submission" date="2018-01" db="EMBL/GenBank/DDBJ databases">
        <title>An insight into the sialome of Amazonian anophelines.</title>
        <authorList>
            <person name="Ribeiro J.M."/>
            <person name="Scarpassa V."/>
            <person name="Calvo E."/>
        </authorList>
    </citation>
    <scope>NUCLEOTIDE SEQUENCE</scope>
</reference>
<organism evidence="1">
    <name type="scientific">Anopheles darlingi</name>
    <name type="common">Mosquito</name>
    <dbReference type="NCBI Taxonomy" id="43151"/>
    <lineage>
        <taxon>Eukaryota</taxon>
        <taxon>Metazoa</taxon>
        <taxon>Ecdysozoa</taxon>
        <taxon>Arthropoda</taxon>
        <taxon>Hexapoda</taxon>
        <taxon>Insecta</taxon>
        <taxon>Pterygota</taxon>
        <taxon>Neoptera</taxon>
        <taxon>Endopterygota</taxon>
        <taxon>Diptera</taxon>
        <taxon>Nematocera</taxon>
        <taxon>Culicoidea</taxon>
        <taxon>Culicidae</taxon>
        <taxon>Anophelinae</taxon>
        <taxon>Anopheles</taxon>
    </lineage>
</organism>
<dbReference type="EMBL" id="GGFL01007064">
    <property type="protein sequence ID" value="MBW71242.1"/>
    <property type="molecule type" value="Transcribed_RNA"/>
</dbReference>
<name>A0A2M4D0Z5_ANODA</name>
<accession>A0A2M4D0Z5</accession>
<proteinExistence type="predicted"/>